<dbReference type="InterPro" id="IPR000595">
    <property type="entry name" value="cNMP-bd_dom"/>
</dbReference>
<comment type="caution">
    <text evidence="2">The sequence shown here is derived from an EMBL/GenBank/DDBJ whole genome shotgun (WGS) entry which is preliminary data.</text>
</comment>
<keyword evidence="3" id="KW-1185">Reference proteome</keyword>
<dbReference type="InterPro" id="IPR018490">
    <property type="entry name" value="cNMP-bd_dom_sf"/>
</dbReference>
<dbReference type="PROSITE" id="PS50042">
    <property type="entry name" value="CNMP_BINDING_3"/>
    <property type="match status" value="1"/>
</dbReference>
<sequence length="154" mass="17499">MTTTMAITLTTALPADHRERLMSEAREVSFEAGARLFEERRRADRFWVIRSGTVTLDARVPGRRAAVIDSVSHGELLGWSWHFPPYRWHLGAEALSPVRAWEFDADTIRAMCAEDPEFGRSISFWVGSVTAQRLHATRTRLLDLYAPYGSGHRV</sequence>
<evidence type="ECO:0000259" key="1">
    <source>
        <dbReference type="PROSITE" id="PS50042"/>
    </source>
</evidence>
<evidence type="ECO:0000313" key="3">
    <source>
        <dbReference type="Proteomes" id="UP000630718"/>
    </source>
</evidence>
<dbReference type="SUPFAM" id="SSF51206">
    <property type="entry name" value="cAMP-binding domain-like"/>
    <property type="match status" value="1"/>
</dbReference>
<dbReference type="Pfam" id="PF00027">
    <property type="entry name" value="cNMP_binding"/>
    <property type="match status" value="1"/>
</dbReference>
<dbReference type="EMBL" id="BNBI01000023">
    <property type="protein sequence ID" value="GHF33601.1"/>
    <property type="molecule type" value="Genomic_DNA"/>
</dbReference>
<dbReference type="AlphaFoldDB" id="A0A919EC05"/>
<organism evidence="2 3">
    <name type="scientific">Streptomyces fumanus</name>
    <dbReference type="NCBI Taxonomy" id="67302"/>
    <lineage>
        <taxon>Bacteria</taxon>
        <taxon>Bacillati</taxon>
        <taxon>Actinomycetota</taxon>
        <taxon>Actinomycetes</taxon>
        <taxon>Kitasatosporales</taxon>
        <taxon>Streptomycetaceae</taxon>
        <taxon>Streptomyces</taxon>
    </lineage>
</organism>
<dbReference type="InterPro" id="IPR014710">
    <property type="entry name" value="RmlC-like_jellyroll"/>
</dbReference>
<accession>A0A919EC05</accession>
<proteinExistence type="predicted"/>
<dbReference type="Proteomes" id="UP000630718">
    <property type="component" value="Unassembled WGS sequence"/>
</dbReference>
<reference evidence="2" key="2">
    <citation type="submission" date="2020-09" db="EMBL/GenBank/DDBJ databases">
        <authorList>
            <person name="Sun Q."/>
            <person name="Ohkuma M."/>
        </authorList>
    </citation>
    <scope>NUCLEOTIDE SEQUENCE</scope>
    <source>
        <strain evidence="2">JCM 4477</strain>
    </source>
</reference>
<dbReference type="CDD" id="cd00038">
    <property type="entry name" value="CAP_ED"/>
    <property type="match status" value="1"/>
</dbReference>
<dbReference type="Gene3D" id="2.60.120.10">
    <property type="entry name" value="Jelly Rolls"/>
    <property type="match status" value="1"/>
</dbReference>
<dbReference type="RefSeq" id="WP_190208427.1">
    <property type="nucleotide sequence ID" value="NZ_BNBI01000023.1"/>
</dbReference>
<name>A0A919EC05_9ACTN</name>
<feature type="domain" description="Cyclic nucleotide-binding" evidence="1">
    <location>
        <begin position="9"/>
        <end position="78"/>
    </location>
</feature>
<evidence type="ECO:0000313" key="2">
    <source>
        <dbReference type="EMBL" id="GHF33601.1"/>
    </source>
</evidence>
<gene>
    <name evidence="2" type="ORF">GCM10018772_69030</name>
</gene>
<reference evidence="2" key="1">
    <citation type="journal article" date="2014" name="Int. J. Syst. Evol. Microbiol.">
        <title>Complete genome sequence of Corynebacterium casei LMG S-19264T (=DSM 44701T), isolated from a smear-ripened cheese.</title>
        <authorList>
            <consortium name="US DOE Joint Genome Institute (JGI-PGF)"/>
            <person name="Walter F."/>
            <person name="Albersmeier A."/>
            <person name="Kalinowski J."/>
            <person name="Ruckert C."/>
        </authorList>
    </citation>
    <scope>NUCLEOTIDE SEQUENCE</scope>
    <source>
        <strain evidence="2">JCM 4477</strain>
    </source>
</reference>
<protein>
    <recommendedName>
        <fullName evidence="1">Cyclic nucleotide-binding domain-containing protein</fullName>
    </recommendedName>
</protein>